<dbReference type="Proteomes" id="UP000199064">
    <property type="component" value="Unassembled WGS sequence"/>
</dbReference>
<organism evidence="1 2">
    <name type="scientific">Nitratireductor aquibiodomus</name>
    <dbReference type="NCBI Taxonomy" id="204799"/>
    <lineage>
        <taxon>Bacteria</taxon>
        <taxon>Pseudomonadati</taxon>
        <taxon>Pseudomonadota</taxon>
        <taxon>Alphaproteobacteria</taxon>
        <taxon>Hyphomicrobiales</taxon>
        <taxon>Phyllobacteriaceae</taxon>
        <taxon>Nitratireductor</taxon>
    </lineage>
</organism>
<proteinExistence type="predicted"/>
<accession>A0A1H4J5N1</accession>
<keyword evidence="2" id="KW-1185">Reference proteome</keyword>
<dbReference type="AlphaFoldDB" id="A0A1H4J5N1"/>
<sequence length="42" mass="4496">MAVWLACVCLADKVLNKQKPDKVGLLSCRQFSELSGATDGLS</sequence>
<evidence type="ECO:0000313" key="1">
    <source>
        <dbReference type="EMBL" id="SEB41521.1"/>
    </source>
</evidence>
<name>A0A1H4J5N1_9HYPH</name>
<protein>
    <submittedName>
        <fullName evidence="1">Uncharacterized protein</fullName>
    </submittedName>
</protein>
<gene>
    <name evidence="1" type="ORF">SAMN05216452_1024</name>
</gene>
<reference evidence="2" key="1">
    <citation type="submission" date="2016-10" db="EMBL/GenBank/DDBJ databases">
        <authorList>
            <person name="Varghese N."/>
            <person name="Submissions S."/>
        </authorList>
    </citation>
    <scope>NUCLEOTIDE SEQUENCE [LARGE SCALE GENOMIC DNA]</scope>
    <source>
        <strain evidence="2">ES.061</strain>
    </source>
</reference>
<evidence type="ECO:0000313" key="2">
    <source>
        <dbReference type="Proteomes" id="UP000199064"/>
    </source>
</evidence>
<dbReference type="EMBL" id="FNSL01000001">
    <property type="protein sequence ID" value="SEB41521.1"/>
    <property type="molecule type" value="Genomic_DNA"/>
</dbReference>